<evidence type="ECO:0000313" key="5">
    <source>
        <dbReference type="EMBL" id="EWM27754.1"/>
    </source>
</evidence>
<dbReference type="Gene3D" id="3.40.630.30">
    <property type="match status" value="1"/>
</dbReference>
<dbReference type="Gene3D" id="3.90.79.10">
    <property type="entry name" value="Nucleoside Triphosphate Pyrophosphohydrolase"/>
    <property type="match status" value="1"/>
</dbReference>
<dbReference type="InterPro" id="IPR020476">
    <property type="entry name" value="Nudix_hydrolase"/>
</dbReference>
<keyword evidence="6" id="KW-1185">Reference proteome</keyword>
<dbReference type="InterPro" id="IPR040618">
    <property type="entry name" value="Pre-Nudix"/>
</dbReference>
<dbReference type="InterPro" id="IPR020084">
    <property type="entry name" value="NUDIX_hydrolase_CS"/>
</dbReference>
<dbReference type="PROSITE" id="PS00893">
    <property type="entry name" value="NUDIX_BOX"/>
    <property type="match status" value="1"/>
</dbReference>
<feature type="domain" description="Nudix hydrolase" evidence="4">
    <location>
        <begin position="221"/>
        <end position="349"/>
    </location>
</feature>
<dbReference type="InterPro" id="IPR003293">
    <property type="entry name" value="Nudix_hydrolase6-like"/>
</dbReference>
<dbReference type="PRINTS" id="PR01356">
    <property type="entry name" value="GFGPROTEIN"/>
</dbReference>
<proteinExistence type="inferred from homology"/>
<dbReference type="InterPro" id="IPR000086">
    <property type="entry name" value="NUDIX_hydrolase_dom"/>
</dbReference>
<dbReference type="OrthoDB" id="447842at2759"/>
<organism evidence="5 6">
    <name type="scientific">Nannochloropsis gaditana</name>
    <dbReference type="NCBI Taxonomy" id="72520"/>
    <lineage>
        <taxon>Eukaryota</taxon>
        <taxon>Sar</taxon>
        <taxon>Stramenopiles</taxon>
        <taxon>Ochrophyta</taxon>
        <taxon>Eustigmatophyceae</taxon>
        <taxon>Eustigmatales</taxon>
        <taxon>Monodopsidaceae</taxon>
        <taxon>Nannochloropsis</taxon>
    </lineage>
</organism>
<evidence type="ECO:0000256" key="1">
    <source>
        <dbReference type="ARBA" id="ARBA00005582"/>
    </source>
</evidence>
<dbReference type="GO" id="GO:0047631">
    <property type="term" value="F:ADP-ribose diphosphatase activity"/>
    <property type="evidence" value="ECO:0007669"/>
    <property type="project" value="TreeGrafter"/>
</dbReference>
<evidence type="ECO:0000313" key="6">
    <source>
        <dbReference type="Proteomes" id="UP000019335"/>
    </source>
</evidence>
<dbReference type="Pfam" id="PF00293">
    <property type="entry name" value="NUDIX"/>
    <property type="match status" value="1"/>
</dbReference>
<evidence type="ECO:0000256" key="3">
    <source>
        <dbReference type="RuleBase" id="RU003476"/>
    </source>
</evidence>
<sequence>MPRERQMKMLRTLGCRYFTRLGRGLSITACTGWEARSPTAFLVSGSSLPWRNIYMNTRRINEISCHEKIPQAARLRVVRSRHVGCAHGGSRKSTGGATITRYMAGMQPRRAFSGQGGGQDGNKTFLGEPLEVTPMPFNAVMLDTDNMRVTDTSDFTTRLLVTVQQLRREGRSSMWVRVHALNGHLLGVLGTFGFKCHHCEPESVIMNLWLQPGKENKVPPYATHLVGVAGFCQNKKGEVLLVKEGSKNLSGWKLPGGYINPGEEFGAAAVREVEEETGVRSSFEGLLALRHQHQQSFGVDDIYVVTRLQALTDELRLCSSEIQDARWVPLKQFQDEASHPILRTVAELTRGWGEGEGPVRGVIVEREHPSILPGRPPYKLYHAPLLGQ</sequence>
<dbReference type="SUPFAM" id="SSF55811">
    <property type="entry name" value="Nudix"/>
    <property type="match status" value="1"/>
</dbReference>
<dbReference type="GO" id="GO:0035529">
    <property type="term" value="F:NADH pyrophosphatase activity"/>
    <property type="evidence" value="ECO:0007669"/>
    <property type="project" value="TreeGrafter"/>
</dbReference>
<dbReference type="GO" id="GO:0051287">
    <property type="term" value="F:NAD binding"/>
    <property type="evidence" value="ECO:0007669"/>
    <property type="project" value="TreeGrafter"/>
</dbReference>
<dbReference type="InterPro" id="IPR015797">
    <property type="entry name" value="NUDIX_hydrolase-like_dom_sf"/>
</dbReference>
<dbReference type="PROSITE" id="PS51462">
    <property type="entry name" value="NUDIX"/>
    <property type="match status" value="1"/>
</dbReference>
<gene>
    <name evidence="5" type="ORF">Naga_100248g4</name>
</gene>
<keyword evidence="2 3" id="KW-0378">Hydrolase</keyword>
<dbReference type="PANTHER" id="PTHR13994:SF13">
    <property type="entry name" value="FI03680P"/>
    <property type="match status" value="1"/>
</dbReference>
<comment type="caution">
    <text evidence="5">The sequence shown here is derived from an EMBL/GenBank/DDBJ whole genome shotgun (WGS) entry which is preliminary data.</text>
</comment>
<dbReference type="PRINTS" id="PR00502">
    <property type="entry name" value="NUDIXFAMILY"/>
</dbReference>
<dbReference type="Proteomes" id="UP000019335">
    <property type="component" value="Chromosome 6"/>
</dbReference>
<comment type="similarity">
    <text evidence="1 3">Belongs to the Nudix hydrolase family.</text>
</comment>
<dbReference type="CDD" id="cd04670">
    <property type="entry name" value="NUDIX_ASFGF2_Nudt6"/>
    <property type="match status" value="1"/>
</dbReference>
<protein>
    <submittedName>
        <fullName evidence="5">Nudix hydrolase 6-like protein</fullName>
    </submittedName>
</protein>
<dbReference type="AlphaFoldDB" id="W7U4T1"/>
<name>W7U4T1_9STRA</name>
<dbReference type="PANTHER" id="PTHR13994">
    <property type="entry name" value="NUDIX HYDROLASE RELATED"/>
    <property type="match status" value="1"/>
</dbReference>
<dbReference type="EMBL" id="AZIL01000421">
    <property type="protein sequence ID" value="EWM27754.1"/>
    <property type="molecule type" value="Genomic_DNA"/>
</dbReference>
<accession>W7U4T1</accession>
<evidence type="ECO:0000259" key="4">
    <source>
        <dbReference type="PROSITE" id="PS51462"/>
    </source>
</evidence>
<reference evidence="5 6" key="1">
    <citation type="journal article" date="2014" name="Mol. Plant">
        <title>Chromosome Scale Genome Assembly and Transcriptome Profiling of Nannochloropsis gaditana in Nitrogen Depletion.</title>
        <authorList>
            <person name="Corteggiani Carpinelli E."/>
            <person name="Telatin A."/>
            <person name="Vitulo N."/>
            <person name="Forcato C."/>
            <person name="D'Angelo M."/>
            <person name="Schiavon R."/>
            <person name="Vezzi A."/>
            <person name="Giacometti G.M."/>
            <person name="Morosinotto T."/>
            <person name="Valle G."/>
        </authorList>
    </citation>
    <scope>NUCLEOTIDE SEQUENCE [LARGE SCALE GENOMIC DNA]</scope>
    <source>
        <strain evidence="5 6">B-31</strain>
    </source>
</reference>
<dbReference type="Pfam" id="PF18290">
    <property type="entry name" value="Nudix_hydro"/>
    <property type="match status" value="1"/>
</dbReference>
<evidence type="ECO:0000256" key="2">
    <source>
        <dbReference type="ARBA" id="ARBA00022801"/>
    </source>
</evidence>